<evidence type="ECO:0008006" key="4">
    <source>
        <dbReference type="Google" id="ProtNLM"/>
    </source>
</evidence>
<evidence type="ECO:0000313" key="3">
    <source>
        <dbReference type="Proteomes" id="UP000054630"/>
    </source>
</evidence>
<keyword evidence="1" id="KW-0732">Signal</keyword>
<comment type="caution">
    <text evidence="2">The sequence shown here is derived from an EMBL/GenBank/DDBJ whole genome shotgun (WGS) entry which is preliminary data.</text>
</comment>
<feature type="signal peptide" evidence="1">
    <location>
        <begin position="1"/>
        <end position="21"/>
    </location>
</feature>
<accession>A0A0V0RS06</accession>
<proteinExistence type="predicted"/>
<organism evidence="2 3">
    <name type="scientific">Trichinella nelsoni</name>
    <dbReference type="NCBI Taxonomy" id="6336"/>
    <lineage>
        <taxon>Eukaryota</taxon>
        <taxon>Metazoa</taxon>
        <taxon>Ecdysozoa</taxon>
        <taxon>Nematoda</taxon>
        <taxon>Enoplea</taxon>
        <taxon>Dorylaimia</taxon>
        <taxon>Trichinellida</taxon>
        <taxon>Trichinellidae</taxon>
        <taxon>Trichinella</taxon>
    </lineage>
</organism>
<dbReference type="EMBL" id="JYDL01000090">
    <property type="protein sequence ID" value="KRX17267.1"/>
    <property type="molecule type" value="Genomic_DNA"/>
</dbReference>
<evidence type="ECO:0000256" key="1">
    <source>
        <dbReference type="SAM" id="SignalP"/>
    </source>
</evidence>
<dbReference type="AlphaFoldDB" id="A0A0V0RS06"/>
<keyword evidence="3" id="KW-1185">Reference proteome</keyword>
<gene>
    <name evidence="2" type="ORF">T07_13835</name>
</gene>
<name>A0A0V0RS06_9BILA</name>
<protein>
    <recommendedName>
        <fullName evidence="4">Secreted protein</fullName>
    </recommendedName>
</protein>
<evidence type="ECO:0000313" key="2">
    <source>
        <dbReference type="EMBL" id="KRX17267.1"/>
    </source>
</evidence>
<dbReference type="Proteomes" id="UP000054630">
    <property type="component" value="Unassembled WGS sequence"/>
</dbReference>
<sequence length="98" mass="11547">MFHIFFFQLHLVLLEFFYSLGLHLSKIVTDRIVGRCFYAFSVQHTDLGTLVECIKNFPRKNFNYITCVNRFVDWMTAVRVYRLRALPTGSSKMQTTSV</sequence>
<feature type="chain" id="PRO_5006868021" description="Secreted protein" evidence="1">
    <location>
        <begin position="22"/>
        <end position="98"/>
    </location>
</feature>
<reference evidence="2 3" key="1">
    <citation type="submission" date="2015-01" db="EMBL/GenBank/DDBJ databases">
        <title>Evolution of Trichinella species and genotypes.</title>
        <authorList>
            <person name="Korhonen P.K."/>
            <person name="Edoardo P."/>
            <person name="Giuseppe L.R."/>
            <person name="Gasser R.B."/>
        </authorList>
    </citation>
    <scope>NUCLEOTIDE SEQUENCE [LARGE SCALE GENOMIC DNA]</scope>
    <source>
        <strain evidence="2">ISS37</strain>
    </source>
</reference>